<dbReference type="SUPFAM" id="SSF51366">
    <property type="entry name" value="Ribulose-phoshate binding barrel"/>
    <property type="match status" value="1"/>
</dbReference>
<dbReference type="InterPro" id="IPR011995">
    <property type="entry name" value="OMPdecase_type-2"/>
</dbReference>
<name>A0A4Q2JR04_9MICO</name>
<dbReference type="InterPro" id="IPR001754">
    <property type="entry name" value="OMPdeCOase_dom"/>
</dbReference>
<evidence type="ECO:0000256" key="6">
    <source>
        <dbReference type="ARBA" id="ARBA00049157"/>
    </source>
</evidence>
<keyword evidence="10" id="KW-1185">Reference proteome</keyword>
<dbReference type="Pfam" id="PF00215">
    <property type="entry name" value="OMPdecase"/>
    <property type="match status" value="1"/>
</dbReference>
<organism evidence="9 10">
    <name type="scientific">Agromyces fucosus</name>
    <dbReference type="NCBI Taxonomy" id="41985"/>
    <lineage>
        <taxon>Bacteria</taxon>
        <taxon>Bacillati</taxon>
        <taxon>Actinomycetota</taxon>
        <taxon>Actinomycetes</taxon>
        <taxon>Micrococcales</taxon>
        <taxon>Microbacteriaceae</taxon>
        <taxon>Agromyces</taxon>
    </lineage>
</organism>
<proteinExistence type="inferred from homology"/>
<feature type="domain" description="Orotidine 5'-phosphate decarboxylase" evidence="8">
    <location>
        <begin position="20"/>
        <end position="280"/>
    </location>
</feature>
<dbReference type="NCBIfam" id="TIGR02127">
    <property type="entry name" value="pyrF_sub2"/>
    <property type="match status" value="1"/>
</dbReference>
<dbReference type="UniPathway" id="UPA00070">
    <property type="reaction ID" value="UER00120"/>
</dbReference>
<keyword evidence="3" id="KW-0210">Decarboxylase</keyword>
<comment type="similarity">
    <text evidence="2">Belongs to the OMP decarboxylase family. Type 2 subfamily.</text>
</comment>
<comment type="catalytic activity">
    <reaction evidence="6">
        <text>orotidine 5'-phosphate + H(+) = UMP + CO2</text>
        <dbReference type="Rhea" id="RHEA:11596"/>
        <dbReference type="ChEBI" id="CHEBI:15378"/>
        <dbReference type="ChEBI" id="CHEBI:16526"/>
        <dbReference type="ChEBI" id="CHEBI:57538"/>
        <dbReference type="ChEBI" id="CHEBI:57865"/>
        <dbReference type="EC" id="4.1.1.23"/>
    </reaction>
</comment>
<dbReference type="RefSeq" id="WP_129230455.1">
    <property type="nucleotide sequence ID" value="NZ_SDPO01000001.1"/>
</dbReference>
<keyword evidence="5 9" id="KW-0456">Lyase</keyword>
<dbReference type="EMBL" id="SDPO01000001">
    <property type="protein sequence ID" value="RXZ50701.1"/>
    <property type="molecule type" value="Genomic_DNA"/>
</dbReference>
<evidence type="ECO:0000313" key="9">
    <source>
        <dbReference type="EMBL" id="RXZ50701.1"/>
    </source>
</evidence>
<protein>
    <recommendedName>
        <fullName evidence="7">Orotidine-5'-phosphate decarboxylase</fullName>
        <ecNumber evidence="7">4.1.1.23</ecNumber>
    </recommendedName>
</protein>
<reference evidence="9 10" key="1">
    <citation type="submission" date="2019-01" db="EMBL/GenBank/DDBJ databases">
        <authorList>
            <person name="Li J."/>
        </authorList>
    </citation>
    <scope>NUCLEOTIDE SEQUENCE [LARGE SCALE GENOMIC DNA]</scope>
    <source>
        <strain evidence="9 10">CCUG 35506</strain>
    </source>
</reference>
<dbReference type="Gene3D" id="3.20.20.70">
    <property type="entry name" value="Aldolase class I"/>
    <property type="match status" value="1"/>
</dbReference>
<dbReference type="GO" id="GO:0044205">
    <property type="term" value="P:'de novo' UMP biosynthetic process"/>
    <property type="evidence" value="ECO:0007669"/>
    <property type="project" value="UniProtKB-UniPathway"/>
</dbReference>
<evidence type="ECO:0000256" key="1">
    <source>
        <dbReference type="ARBA" id="ARBA00004861"/>
    </source>
</evidence>
<accession>A0A4Q2JR04</accession>
<dbReference type="CDD" id="cd04725">
    <property type="entry name" value="OMP_decarboxylase_like"/>
    <property type="match status" value="1"/>
</dbReference>
<dbReference type="AlphaFoldDB" id="A0A4Q2JR04"/>
<evidence type="ECO:0000259" key="8">
    <source>
        <dbReference type="SMART" id="SM00934"/>
    </source>
</evidence>
<comment type="pathway">
    <text evidence="1">Pyrimidine metabolism; UMP biosynthesis via de novo pathway; UMP from orotate: step 2/2.</text>
</comment>
<evidence type="ECO:0000256" key="4">
    <source>
        <dbReference type="ARBA" id="ARBA00022975"/>
    </source>
</evidence>
<dbReference type="PANTHER" id="PTHR43375:SF1">
    <property type="entry name" value="OROTIDINE 5'-PHOSPHATE DECARBOXYLASE"/>
    <property type="match status" value="1"/>
</dbReference>
<dbReference type="GO" id="GO:0004590">
    <property type="term" value="F:orotidine-5'-phosphate decarboxylase activity"/>
    <property type="evidence" value="ECO:0007669"/>
    <property type="project" value="UniProtKB-UniRule"/>
</dbReference>
<evidence type="ECO:0000313" key="10">
    <source>
        <dbReference type="Proteomes" id="UP000292935"/>
    </source>
</evidence>
<evidence type="ECO:0000256" key="2">
    <source>
        <dbReference type="ARBA" id="ARBA00008847"/>
    </source>
</evidence>
<dbReference type="EC" id="4.1.1.23" evidence="7"/>
<evidence type="ECO:0000256" key="7">
    <source>
        <dbReference type="NCBIfam" id="TIGR02127"/>
    </source>
</evidence>
<dbReference type="SMART" id="SM00934">
    <property type="entry name" value="OMPdecase"/>
    <property type="match status" value="1"/>
</dbReference>
<evidence type="ECO:0000256" key="5">
    <source>
        <dbReference type="ARBA" id="ARBA00023239"/>
    </source>
</evidence>
<dbReference type="Proteomes" id="UP000292935">
    <property type="component" value="Unassembled WGS sequence"/>
</dbReference>
<sequence length="292" mass="29599">MSDVTPFGDRLEAVFAAYGRLCVGIDPHASLLDQWGLPDSAEGLREFGLRTIDAAAGRVGIVKPQVAFFERHGAAGYAALERVLAEARDAGLIVIADVKRGDIGSSVEAYGQAWLTPGSSLEADAMTISAYQGLGSIAGVLEAAESTGKGAFVLAATSNPEAAAIQRAVLQQSSRAGSTVAQAVTSGVVAWNQGRADAATRGLGSVGVVLGATIDLRSSGIDLDVDPPRPGLPVLAPGFGHQGAELRDLRAIFGSLAAGVIVSESRSILGAGPDGLAEAITRRVGDVGATSV</sequence>
<comment type="caution">
    <text evidence="9">The sequence shown here is derived from an EMBL/GenBank/DDBJ whole genome shotgun (WGS) entry which is preliminary data.</text>
</comment>
<dbReference type="InterPro" id="IPR011060">
    <property type="entry name" value="RibuloseP-bd_barrel"/>
</dbReference>
<dbReference type="OrthoDB" id="9808470at2"/>
<dbReference type="PANTHER" id="PTHR43375">
    <property type="entry name" value="OROTIDINE 5'-PHOSPHATE DECARBOXYLASE"/>
    <property type="match status" value="1"/>
</dbReference>
<keyword evidence="4" id="KW-0665">Pyrimidine biosynthesis</keyword>
<evidence type="ECO:0000256" key="3">
    <source>
        <dbReference type="ARBA" id="ARBA00022793"/>
    </source>
</evidence>
<dbReference type="GO" id="GO:0006207">
    <property type="term" value="P:'de novo' pyrimidine nucleobase biosynthetic process"/>
    <property type="evidence" value="ECO:0007669"/>
    <property type="project" value="InterPro"/>
</dbReference>
<gene>
    <name evidence="9" type="primary">pyrF</name>
    <name evidence="9" type="ORF">ESP57_02515</name>
</gene>
<dbReference type="InterPro" id="IPR013785">
    <property type="entry name" value="Aldolase_TIM"/>
</dbReference>